<dbReference type="AlphaFoldDB" id="A0A3L8Q6I2"/>
<accession>A0A3L8Q6I2</accession>
<organism evidence="1 2">
    <name type="scientific">Chloebia gouldiae</name>
    <name type="common">Gouldian finch</name>
    <name type="synonym">Erythrura gouldiae</name>
    <dbReference type="NCBI Taxonomy" id="44316"/>
    <lineage>
        <taxon>Eukaryota</taxon>
        <taxon>Metazoa</taxon>
        <taxon>Chordata</taxon>
        <taxon>Craniata</taxon>
        <taxon>Vertebrata</taxon>
        <taxon>Euteleostomi</taxon>
        <taxon>Archelosauria</taxon>
        <taxon>Archosauria</taxon>
        <taxon>Dinosauria</taxon>
        <taxon>Saurischia</taxon>
        <taxon>Theropoda</taxon>
        <taxon>Coelurosauria</taxon>
        <taxon>Aves</taxon>
        <taxon>Neognathae</taxon>
        <taxon>Neoaves</taxon>
        <taxon>Telluraves</taxon>
        <taxon>Australaves</taxon>
        <taxon>Passeriformes</taxon>
        <taxon>Passeroidea</taxon>
        <taxon>Passeridae</taxon>
        <taxon>Chloebia</taxon>
    </lineage>
</organism>
<feature type="non-terminal residue" evidence="1">
    <location>
        <position position="955"/>
    </location>
</feature>
<protein>
    <submittedName>
        <fullName evidence="1">Uncharacterized protein</fullName>
    </submittedName>
</protein>
<keyword evidence="2" id="KW-1185">Reference proteome</keyword>
<name>A0A3L8Q6I2_CHLGU</name>
<proteinExistence type="predicted"/>
<evidence type="ECO:0000313" key="2">
    <source>
        <dbReference type="Proteomes" id="UP000276834"/>
    </source>
</evidence>
<sequence>MSHEFLGLQLSSVLSPGIAAELGAVCTESPGMFHELPGLQLSSVLDARRALGSRCWMHGEPWDDSGTPGIAAELGSVWTESPGMCLELPGLQLSLVLSARRALGSLCCEQGELWDVPGAPGIPAELGVVSMDSPGFSLDLPGFLPSSGMSLELLGRLLISVLSLELLGLQLSSLCHVPGSPGNAAELNSVSLGRIGITESPGMPLDLPGSQGELWDVPRAPGIAAELGAGCTESPGMSLKFPGLLLSSVLRETAGMCLEHLGLLLSSVLCGRTLRIAAEPGALSTEDPGMFHELRGLLLSSVLEPWDLPGAPGIAAELGDVSMSIAGIVLCDVPRCSDHGDPWDVSGAPGIAAKLGAVSSESPGMSLIAVSTESPGTRCGQLGVPWDFGAVSMSIAEMSLELPGFLLSWELLVQRALGCPWSYRHGDPWDVLGAPGIAAELGAVFTESAGMSVELPGLLSPGMSHELRELWDIPGAPGIVVNSVLSGCCVDGEPWDVPTPPGIAAELGTVSRDSPGMSLDLPGLHLSSVLTANPGMSLELPGFLLSSVLRESSGMSPVLLGLQLSSVLMNIAGISLDLPEFLLSSMLSRCCLHGEPWDVPEAPWIADDLGAVSRENSGITENPVMSLELPGFKLSSHGEPWDVPGAPGIAAEGLVCPWSPWDIRCARYCEHGEPWDVPVKCWYRWPPGRVISGIRGGIFPKLQTAPSLPSKKMPKAWAHDLFFPRKLGSKCGHSPWRMVASWPCHFRISRCDFSNTTDRFPVLTISRFRGGISPTIQTSSTSDMPHLRAPILPSKKMPRAWAPDFFIPRKIGSKLAFWPRHFRFSDMCHLRAPILHSKKMHRAWVRDFFLPWRLGSKCGHSPWRTVASCPRHFRFSRAPIRPSKKMPRARARVFFFPWKMGSKCAHSPWRTVASWHRHFRIRGGISPKLQTSATSDLRHLGASILPSKKMPGARE</sequence>
<comment type="caution">
    <text evidence="1">The sequence shown here is derived from an EMBL/GenBank/DDBJ whole genome shotgun (WGS) entry which is preliminary data.</text>
</comment>
<dbReference type="OrthoDB" id="10072128at2759"/>
<dbReference type="EMBL" id="QUSF01004738">
    <property type="protein sequence ID" value="RLV62937.1"/>
    <property type="molecule type" value="Genomic_DNA"/>
</dbReference>
<gene>
    <name evidence="1" type="ORF">DV515_00018792</name>
</gene>
<evidence type="ECO:0000313" key="1">
    <source>
        <dbReference type="EMBL" id="RLV62937.1"/>
    </source>
</evidence>
<reference evidence="1 2" key="1">
    <citation type="journal article" date="2018" name="Proc. R. Soc. B">
        <title>A non-coding region near Follistatin controls head colour polymorphism in the Gouldian finch.</title>
        <authorList>
            <person name="Toomey M.B."/>
            <person name="Marques C.I."/>
            <person name="Andrade P."/>
            <person name="Araujo P.M."/>
            <person name="Sabatino S."/>
            <person name="Gazda M.A."/>
            <person name="Afonso S."/>
            <person name="Lopes R.J."/>
            <person name="Corbo J.C."/>
            <person name="Carneiro M."/>
        </authorList>
    </citation>
    <scope>NUCLEOTIDE SEQUENCE [LARGE SCALE GENOMIC DNA]</scope>
    <source>
        <strain evidence="1">Red01</strain>
        <tissue evidence="1">Muscle</tissue>
    </source>
</reference>
<dbReference type="Proteomes" id="UP000276834">
    <property type="component" value="Unassembled WGS sequence"/>
</dbReference>